<comment type="caution">
    <text evidence="1">The sequence shown here is derived from an EMBL/GenBank/DDBJ whole genome shotgun (WGS) entry which is preliminary data.</text>
</comment>
<dbReference type="STRING" id="421072.SAMN04488097_1377"/>
<dbReference type="RefSeq" id="WP_034973178.1">
    <property type="nucleotide sequence ID" value="NZ_FOFI01000002.1"/>
</dbReference>
<evidence type="ECO:0000313" key="2">
    <source>
        <dbReference type="Proteomes" id="UP000028623"/>
    </source>
</evidence>
<reference evidence="1 2" key="1">
    <citation type="submission" date="2014-07" db="EMBL/GenBank/DDBJ databases">
        <title>Epilithonimonas lactis LMG 22401 Genome.</title>
        <authorList>
            <person name="Pipes S.E."/>
            <person name="Stropko S.J."/>
        </authorList>
    </citation>
    <scope>NUCLEOTIDE SEQUENCE [LARGE SCALE GENOMIC DNA]</scope>
    <source>
        <strain evidence="1 2">LMG 24401</strain>
    </source>
</reference>
<protein>
    <submittedName>
        <fullName evidence="1">ABC transporter permease</fullName>
    </submittedName>
</protein>
<evidence type="ECO:0000313" key="1">
    <source>
        <dbReference type="EMBL" id="KFC23393.1"/>
    </source>
</evidence>
<dbReference type="eggNOG" id="COG4706">
    <property type="taxonomic scope" value="Bacteria"/>
</dbReference>
<keyword evidence="2" id="KW-1185">Reference proteome</keyword>
<dbReference type="AlphaFoldDB" id="A0A085BLP8"/>
<accession>A0A085BLP8</accession>
<dbReference type="InterPro" id="IPR029069">
    <property type="entry name" value="HotDog_dom_sf"/>
</dbReference>
<name>A0A085BLP8_9FLAO</name>
<dbReference type="Proteomes" id="UP000028623">
    <property type="component" value="Unassembled WGS sequence"/>
</dbReference>
<organism evidence="1 2">
    <name type="scientific">Epilithonimonas lactis</name>
    <dbReference type="NCBI Taxonomy" id="421072"/>
    <lineage>
        <taxon>Bacteria</taxon>
        <taxon>Pseudomonadati</taxon>
        <taxon>Bacteroidota</taxon>
        <taxon>Flavobacteriia</taxon>
        <taxon>Flavobacteriales</taxon>
        <taxon>Weeksellaceae</taxon>
        <taxon>Chryseobacterium group</taxon>
        <taxon>Epilithonimonas</taxon>
    </lineage>
</organism>
<dbReference type="Pfam" id="PF22817">
    <property type="entry name" value="ApeP-like"/>
    <property type="match status" value="1"/>
</dbReference>
<dbReference type="EMBL" id="JPLY01000001">
    <property type="protein sequence ID" value="KFC23393.1"/>
    <property type="molecule type" value="Genomic_DNA"/>
</dbReference>
<sequence>MELKADNLINIHNFLPHRKPMLMADYILELTPETVITSFEIRPDNIFVLNNELVEAGLIENVAQTCSSILGQSFFKGPDVETKVIGFITNIKKIEIFALPKVGDNIISKASLISQYENICNIFCETFINDKLLIRAEINLFIQELKN</sequence>
<dbReference type="InterPro" id="IPR016776">
    <property type="entry name" value="ApeP-like_dehydratase"/>
</dbReference>
<dbReference type="OrthoDB" id="826697at2"/>
<dbReference type="SUPFAM" id="SSF54637">
    <property type="entry name" value="Thioesterase/thiol ester dehydrase-isomerase"/>
    <property type="match status" value="1"/>
</dbReference>
<proteinExistence type="predicted"/>
<dbReference type="Gene3D" id="3.10.129.10">
    <property type="entry name" value="Hotdog Thioesterase"/>
    <property type="match status" value="1"/>
</dbReference>
<gene>
    <name evidence="1" type="ORF">IO89_02065</name>
</gene>